<evidence type="ECO:0000256" key="1">
    <source>
        <dbReference type="ARBA" id="ARBA00004635"/>
    </source>
</evidence>
<dbReference type="AlphaFoldDB" id="A0A1G8LY90"/>
<feature type="domain" description="Spore germination protein N-terminal" evidence="10">
    <location>
        <begin position="24"/>
        <end position="190"/>
    </location>
</feature>
<evidence type="ECO:0000256" key="6">
    <source>
        <dbReference type="ARBA" id="ARBA00023139"/>
    </source>
</evidence>
<gene>
    <name evidence="11" type="ORF">SAMN05443529_1574</name>
</gene>
<evidence type="ECO:0000259" key="9">
    <source>
        <dbReference type="Pfam" id="PF05504"/>
    </source>
</evidence>
<dbReference type="Gene3D" id="3.30.300.210">
    <property type="entry name" value="Nutrient germinant receptor protein C, domain 3"/>
    <property type="match status" value="1"/>
</dbReference>
<keyword evidence="3" id="KW-0309">Germination</keyword>
<organism evidence="11 12">
    <name type="scientific">Desulfosporosinus hippei DSM 8344</name>
    <dbReference type="NCBI Taxonomy" id="1121419"/>
    <lineage>
        <taxon>Bacteria</taxon>
        <taxon>Bacillati</taxon>
        <taxon>Bacillota</taxon>
        <taxon>Clostridia</taxon>
        <taxon>Eubacteriales</taxon>
        <taxon>Desulfitobacteriaceae</taxon>
        <taxon>Desulfosporosinus</taxon>
    </lineage>
</organism>
<dbReference type="InterPro" id="IPR057336">
    <property type="entry name" value="GerAC_N"/>
</dbReference>
<dbReference type="OrthoDB" id="2569624at2"/>
<dbReference type="InterPro" id="IPR008844">
    <property type="entry name" value="Spore_GerAC-like"/>
</dbReference>
<evidence type="ECO:0000256" key="8">
    <source>
        <dbReference type="SAM" id="SignalP"/>
    </source>
</evidence>
<dbReference type="GO" id="GO:0009847">
    <property type="term" value="P:spore germination"/>
    <property type="evidence" value="ECO:0007669"/>
    <property type="project" value="InterPro"/>
</dbReference>
<feature type="signal peptide" evidence="8">
    <location>
        <begin position="1"/>
        <end position="23"/>
    </location>
</feature>
<dbReference type="Pfam" id="PF25198">
    <property type="entry name" value="Spore_GerAC_N"/>
    <property type="match status" value="1"/>
</dbReference>
<feature type="domain" description="Spore germination GerAC-like C-terminal" evidence="9">
    <location>
        <begin position="207"/>
        <end position="368"/>
    </location>
</feature>
<dbReference type="STRING" id="1121419.SAMN05443529_1574"/>
<dbReference type="InterPro" id="IPR038501">
    <property type="entry name" value="Spore_GerAC_C_sf"/>
</dbReference>
<evidence type="ECO:0000313" key="12">
    <source>
        <dbReference type="Proteomes" id="UP000198656"/>
    </source>
</evidence>
<name>A0A1G8LY90_9FIRM</name>
<evidence type="ECO:0000256" key="4">
    <source>
        <dbReference type="ARBA" id="ARBA00022729"/>
    </source>
</evidence>
<accession>A0A1G8LY90</accession>
<dbReference type="PANTHER" id="PTHR35789">
    <property type="entry name" value="SPORE GERMINATION PROTEIN B3"/>
    <property type="match status" value="1"/>
</dbReference>
<dbReference type="InterPro" id="IPR046953">
    <property type="entry name" value="Spore_GerAC-like_C"/>
</dbReference>
<evidence type="ECO:0000256" key="3">
    <source>
        <dbReference type="ARBA" id="ARBA00022544"/>
    </source>
</evidence>
<dbReference type="Proteomes" id="UP000198656">
    <property type="component" value="Unassembled WGS sequence"/>
</dbReference>
<evidence type="ECO:0000259" key="10">
    <source>
        <dbReference type="Pfam" id="PF25198"/>
    </source>
</evidence>
<dbReference type="PANTHER" id="PTHR35789:SF1">
    <property type="entry name" value="SPORE GERMINATION PROTEIN B3"/>
    <property type="match status" value="1"/>
</dbReference>
<feature type="chain" id="PRO_5038676558" evidence="8">
    <location>
        <begin position="24"/>
        <end position="371"/>
    </location>
</feature>
<keyword evidence="7" id="KW-0449">Lipoprotein</keyword>
<dbReference type="GO" id="GO:0016020">
    <property type="term" value="C:membrane"/>
    <property type="evidence" value="ECO:0007669"/>
    <property type="project" value="UniProtKB-SubCell"/>
</dbReference>
<keyword evidence="5" id="KW-0472">Membrane</keyword>
<comment type="subcellular location">
    <subcellularLocation>
        <location evidence="1">Membrane</location>
        <topology evidence="1">Lipid-anchor</topology>
    </subcellularLocation>
</comment>
<keyword evidence="4 8" id="KW-0732">Signal</keyword>
<evidence type="ECO:0000256" key="2">
    <source>
        <dbReference type="ARBA" id="ARBA00007886"/>
    </source>
</evidence>
<dbReference type="RefSeq" id="WP_092335875.1">
    <property type="nucleotide sequence ID" value="NZ_FNCP01000057.1"/>
</dbReference>
<dbReference type="Pfam" id="PF05504">
    <property type="entry name" value="Spore_GerAC"/>
    <property type="match status" value="1"/>
</dbReference>
<reference evidence="12" key="1">
    <citation type="submission" date="2016-10" db="EMBL/GenBank/DDBJ databases">
        <authorList>
            <person name="Varghese N."/>
            <person name="Submissions S."/>
        </authorList>
    </citation>
    <scope>NUCLEOTIDE SEQUENCE [LARGE SCALE GENOMIC DNA]</scope>
    <source>
        <strain evidence="12">DSM 8344</strain>
    </source>
</reference>
<dbReference type="EMBL" id="FNCP01000057">
    <property type="protein sequence ID" value="SDI60702.1"/>
    <property type="molecule type" value="Genomic_DNA"/>
</dbReference>
<evidence type="ECO:0000313" key="11">
    <source>
        <dbReference type="EMBL" id="SDI60702.1"/>
    </source>
</evidence>
<protein>
    <submittedName>
        <fullName evidence="11">Spore germination protein KC</fullName>
    </submittedName>
</protein>
<dbReference type="NCBIfam" id="TIGR02887">
    <property type="entry name" value="spore_ger_x_C"/>
    <property type="match status" value="1"/>
</dbReference>
<keyword evidence="6" id="KW-0564">Palmitate</keyword>
<keyword evidence="12" id="KW-1185">Reference proteome</keyword>
<evidence type="ECO:0000256" key="7">
    <source>
        <dbReference type="ARBA" id="ARBA00023288"/>
    </source>
</evidence>
<proteinExistence type="inferred from homology"/>
<sequence length="371" mass="41978">MRNKLRLLCLLPLLILTPGCWDLHDVNSIAFVLGMGIDVPSNPNNAKYKVTFQLAEPIPSHEGPKTQSFVISRDADSVLQAIQLAQASLSRRISLSHLRAVVIGEDIAKRESFQDLINYLLREPDLALQLRLVFVQNAQARDLLDTKEKFEKRPTAALVRMGCFSEQIAIVRTRDFLDFLSDLKSSNGTAYGSRALLPKDENVILRDGAAVFKDWKLVAWLNGDEVLASNWLVEKSQAVVVAKAEENTYTYEVRKKDTTFKPIINGGNPSMLVKVTSEGMVMEEYGEYLDLSNPENIEQMELLFAETIAQQVKTAIEKSQKELKADYLGFHKAFRRHEPEAFKSLNWNEVYPSMPIEVEVECKIKAYGLRK</sequence>
<evidence type="ECO:0000256" key="5">
    <source>
        <dbReference type="ARBA" id="ARBA00023136"/>
    </source>
</evidence>
<comment type="similarity">
    <text evidence="2">Belongs to the GerABKC lipoprotein family.</text>
</comment>